<sequence>MNMKIKSFTIYLIVTAISGGAVARIALKAQSKIPSYLKVCHRKDPKLNECVKESIEKLRPKLVSGIKELLLPSCEPLEIPQVAIKQNAGAISMESVYSNVMVHGLTNFTLQGVRVDPETNKFRIKFWFPHLKLFGNYKMDGKLLLMPLHGNGTCNGSFGDVDATASIKAERVMLKTGEHLKVKDLFVEFNIGTAEIHLNDLFDGNSELGEAMNSFLNDNWKTVAAEIRPAIEDSIGNIVRGITEKLFDEYALEQLLPE</sequence>
<protein>
    <submittedName>
        <fullName evidence="4">Protein takeout</fullName>
    </submittedName>
</protein>
<dbReference type="GO" id="GO:0005615">
    <property type="term" value="C:extracellular space"/>
    <property type="evidence" value="ECO:0007669"/>
    <property type="project" value="TreeGrafter"/>
</dbReference>
<dbReference type="InterPro" id="IPR010562">
    <property type="entry name" value="Haemolymph_juvenile_hormone-bd"/>
</dbReference>
<dbReference type="Proteomes" id="UP001151699">
    <property type="component" value="Unassembled WGS sequence"/>
</dbReference>
<dbReference type="OrthoDB" id="8174700at2759"/>
<dbReference type="FunFam" id="3.15.10.30:FF:000001">
    <property type="entry name" value="Takeout-like protein 1"/>
    <property type="match status" value="1"/>
</dbReference>
<reference evidence="4" key="1">
    <citation type="submission" date="2022-07" db="EMBL/GenBank/DDBJ databases">
        <authorList>
            <person name="Trinca V."/>
            <person name="Uliana J.V.C."/>
            <person name="Torres T.T."/>
            <person name="Ward R.J."/>
            <person name="Monesi N."/>
        </authorList>
    </citation>
    <scope>NUCLEOTIDE SEQUENCE</scope>
    <source>
        <strain evidence="4">HSMRA1968</strain>
        <tissue evidence="4">Whole embryos</tissue>
    </source>
</reference>
<evidence type="ECO:0000256" key="1">
    <source>
        <dbReference type="ARBA" id="ARBA00022729"/>
    </source>
</evidence>
<keyword evidence="5" id="KW-1185">Reference proteome</keyword>
<organism evidence="4 5">
    <name type="scientific">Pseudolycoriella hygida</name>
    <dbReference type="NCBI Taxonomy" id="35572"/>
    <lineage>
        <taxon>Eukaryota</taxon>
        <taxon>Metazoa</taxon>
        <taxon>Ecdysozoa</taxon>
        <taxon>Arthropoda</taxon>
        <taxon>Hexapoda</taxon>
        <taxon>Insecta</taxon>
        <taxon>Pterygota</taxon>
        <taxon>Neoptera</taxon>
        <taxon>Endopterygota</taxon>
        <taxon>Diptera</taxon>
        <taxon>Nematocera</taxon>
        <taxon>Sciaroidea</taxon>
        <taxon>Sciaridae</taxon>
        <taxon>Pseudolycoriella</taxon>
    </lineage>
</organism>
<proteinExistence type="inferred from homology"/>
<name>A0A9Q0MNS0_9DIPT</name>
<gene>
    <name evidence="4" type="primary">to_4</name>
    <name evidence="4" type="ORF">Bhyg_15929</name>
</gene>
<keyword evidence="2" id="KW-0090">Biological rhythms</keyword>
<dbReference type="Pfam" id="PF06585">
    <property type="entry name" value="JHBP"/>
    <property type="match status" value="1"/>
</dbReference>
<dbReference type="GO" id="GO:0007623">
    <property type="term" value="P:circadian rhythm"/>
    <property type="evidence" value="ECO:0007669"/>
    <property type="project" value="UniProtKB-ARBA"/>
</dbReference>
<evidence type="ECO:0000313" key="5">
    <source>
        <dbReference type="Proteomes" id="UP001151699"/>
    </source>
</evidence>
<comment type="caution">
    <text evidence="4">The sequence shown here is derived from an EMBL/GenBank/DDBJ whole genome shotgun (WGS) entry which is preliminary data.</text>
</comment>
<dbReference type="PANTHER" id="PTHR11008:SF39">
    <property type="entry name" value="CIRCADIAN CLOCK-CONTROLLED PROTEIN-LIKE PROTEIN"/>
    <property type="match status" value="1"/>
</dbReference>
<evidence type="ECO:0000256" key="2">
    <source>
        <dbReference type="ARBA" id="ARBA00023108"/>
    </source>
</evidence>
<evidence type="ECO:0000313" key="4">
    <source>
        <dbReference type="EMBL" id="KAJ6632997.1"/>
    </source>
</evidence>
<dbReference type="EMBL" id="WJQU01002326">
    <property type="protein sequence ID" value="KAJ6632997.1"/>
    <property type="molecule type" value="Genomic_DNA"/>
</dbReference>
<comment type="similarity">
    <text evidence="3">Belongs to the TO family.</text>
</comment>
<evidence type="ECO:0000256" key="3">
    <source>
        <dbReference type="ARBA" id="ARBA00060902"/>
    </source>
</evidence>
<dbReference type="SMART" id="SM00700">
    <property type="entry name" value="JHBP"/>
    <property type="match status" value="1"/>
</dbReference>
<dbReference type="Gene3D" id="3.15.10.30">
    <property type="entry name" value="Haemolymph juvenile hormone binding protein"/>
    <property type="match status" value="1"/>
</dbReference>
<dbReference type="PANTHER" id="PTHR11008">
    <property type="entry name" value="PROTEIN TAKEOUT-LIKE PROTEIN"/>
    <property type="match status" value="1"/>
</dbReference>
<accession>A0A9Q0MNS0</accession>
<dbReference type="InterPro" id="IPR038606">
    <property type="entry name" value="To_sf"/>
</dbReference>
<dbReference type="AlphaFoldDB" id="A0A9Q0MNS0"/>
<keyword evidence="1" id="KW-0732">Signal</keyword>